<evidence type="ECO:0000313" key="2">
    <source>
        <dbReference type="Proteomes" id="UP000593564"/>
    </source>
</evidence>
<organism evidence="1 2">
    <name type="scientific">Camellia sinensis</name>
    <name type="common">Tea plant</name>
    <name type="synonym">Thea sinensis</name>
    <dbReference type="NCBI Taxonomy" id="4442"/>
    <lineage>
        <taxon>Eukaryota</taxon>
        <taxon>Viridiplantae</taxon>
        <taxon>Streptophyta</taxon>
        <taxon>Embryophyta</taxon>
        <taxon>Tracheophyta</taxon>
        <taxon>Spermatophyta</taxon>
        <taxon>Magnoliopsida</taxon>
        <taxon>eudicotyledons</taxon>
        <taxon>Gunneridae</taxon>
        <taxon>Pentapetalae</taxon>
        <taxon>asterids</taxon>
        <taxon>Ericales</taxon>
        <taxon>Theaceae</taxon>
        <taxon>Camellia</taxon>
    </lineage>
</organism>
<comment type="caution">
    <text evidence="1">The sequence shown here is derived from an EMBL/GenBank/DDBJ whole genome shotgun (WGS) entry which is preliminary data.</text>
</comment>
<reference evidence="2" key="1">
    <citation type="journal article" date="2020" name="Nat. Commun.">
        <title>Genome assembly of wild tea tree DASZ reveals pedigree and selection history of tea varieties.</title>
        <authorList>
            <person name="Zhang W."/>
            <person name="Zhang Y."/>
            <person name="Qiu H."/>
            <person name="Guo Y."/>
            <person name="Wan H."/>
            <person name="Zhang X."/>
            <person name="Scossa F."/>
            <person name="Alseekh S."/>
            <person name="Zhang Q."/>
            <person name="Wang P."/>
            <person name="Xu L."/>
            <person name="Schmidt M.H."/>
            <person name="Jia X."/>
            <person name="Li D."/>
            <person name="Zhu A."/>
            <person name="Guo F."/>
            <person name="Chen W."/>
            <person name="Ni D."/>
            <person name="Usadel B."/>
            <person name="Fernie A.R."/>
            <person name="Wen W."/>
        </authorList>
    </citation>
    <scope>NUCLEOTIDE SEQUENCE [LARGE SCALE GENOMIC DNA]</scope>
    <source>
        <strain evidence="2">cv. G240</strain>
    </source>
</reference>
<dbReference type="AlphaFoldDB" id="A0A7J7HGQ5"/>
<protein>
    <submittedName>
        <fullName evidence="1">Uncharacterized protein</fullName>
    </submittedName>
</protein>
<sequence>MTNAIIWSDTGNGVYVRLHDVDAILRDGDTVNNVNDNFVEMLQIEQQAKKPEKNKWFLTNWRKDNKIVHSYKEVSQQWLIWADPPQMGSLSLWIGLSYGLCNLLLPEREGVVPVISSLLASSPRERERASKFDRSSIQLLSEKKKKTKKKNREPKCCPLYQKGVCLLKFGPILFSPNTSGELSSSYCNNQLLCYMDSVAANGYRIYFLADVSSVYLA</sequence>
<evidence type="ECO:0000313" key="1">
    <source>
        <dbReference type="EMBL" id="KAF5951785.1"/>
    </source>
</evidence>
<keyword evidence="2" id="KW-1185">Reference proteome</keyword>
<dbReference type="Proteomes" id="UP000593564">
    <property type="component" value="Unassembled WGS sequence"/>
</dbReference>
<proteinExistence type="predicted"/>
<reference evidence="1 2" key="2">
    <citation type="submission" date="2020-07" db="EMBL/GenBank/DDBJ databases">
        <title>Genome assembly of wild tea tree DASZ reveals pedigree and selection history of tea varieties.</title>
        <authorList>
            <person name="Zhang W."/>
        </authorList>
    </citation>
    <scope>NUCLEOTIDE SEQUENCE [LARGE SCALE GENOMIC DNA]</scope>
    <source>
        <strain evidence="2">cv. G240</strain>
        <tissue evidence="1">Leaf</tissue>
    </source>
</reference>
<dbReference type="EMBL" id="JACBKZ010000004">
    <property type="protein sequence ID" value="KAF5951785.1"/>
    <property type="molecule type" value="Genomic_DNA"/>
</dbReference>
<name>A0A7J7HGQ5_CAMSI</name>
<gene>
    <name evidence="1" type="ORF">HYC85_009729</name>
</gene>
<accession>A0A7J7HGQ5</accession>